<feature type="compositionally biased region" description="Basic and acidic residues" evidence="5">
    <location>
        <begin position="666"/>
        <end position="683"/>
    </location>
</feature>
<evidence type="ECO:0000256" key="6">
    <source>
        <dbReference type="SAM" id="Phobius"/>
    </source>
</evidence>
<evidence type="ECO:0000256" key="1">
    <source>
        <dbReference type="ARBA" id="ARBA00004167"/>
    </source>
</evidence>
<accession>A0A151WNY5</accession>
<dbReference type="SUPFAM" id="SSF69318">
    <property type="entry name" value="Integrin alpha N-terminal domain"/>
    <property type="match status" value="1"/>
</dbReference>
<reference evidence="7 8" key="1">
    <citation type="submission" date="2015-09" db="EMBL/GenBank/DDBJ databases">
        <title>Trachymyrmex zeteki WGS genome.</title>
        <authorList>
            <person name="Nygaard S."/>
            <person name="Hu H."/>
            <person name="Boomsma J."/>
            <person name="Zhang G."/>
        </authorList>
    </citation>
    <scope>NUCLEOTIDE SEQUENCE [LARGE SCALE GENOMIC DNA]</scope>
    <source>
        <strain evidence="7">Tzet28-1</strain>
        <tissue evidence="7">Whole body</tissue>
    </source>
</reference>
<dbReference type="Gene3D" id="2.130.10.10">
    <property type="entry name" value="YVTN repeat-like/Quinoprotein amine dehydrogenase"/>
    <property type="match status" value="1"/>
</dbReference>
<dbReference type="PANTHER" id="PTHR21419">
    <property type="match status" value="1"/>
</dbReference>
<dbReference type="GO" id="GO:0016020">
    <property type="term" value="C:membrane"/>
    <property type="evidence" value="ECO:0007669"/>
    <property type="project" value="UniProtKB-SubCell"/>
</dbReference>
<dbReference type="EMBL" id="KQ982892">
    <property type="protein sequence ID" value="KYQ49599.1"/>
    <property type="molecule type" value="Genomic_DNA"/>
</dbReference>
<keyword evidence="4 6" id="KW-0472">Membrane</keyword>
<evidence type="ECO:0000256" key="2">
    <source>
        <dbReference type="ARBA" id="ARBA00022692"/>
    </source>
</evidence>
<dbReference type="InterPro" id="IPR028994">
    <property type="entry name" value="Integrin_alpha_N"/>
</dbReference>
<feature type="region of interest" description="Disordered" evidence="5">
    <location>
        <begin position="918"/>
        <end position="938"/>
    </location>
</feature>
<dbReference type="Proteomes" id="UP000075809">
    <property type="component" value="Unassembled WGS sequence"/>
</dbReference>
<dbReference type="KEGG" id="mzt:108727940"/>
<keyword evidence="2 6" id="KW-0812">Transmembrane</keyword>
<dbReference type="PANTHER" id="PTHR21419:SF30">
    <property type="entry name" value="IG-LIKE DOMAIN-CONTAINING PROTEIN"/>
    <property type="match status" value="1"/>
</dbReference>
<dbReference type="OrthoDB" id="567787at2759"/>
<evidence type="ECO:0000256" key="5">
    <source>
        <dbReference type="SAM" id="MobiDB-lite"/>
    </source>
</evidence>
<gene>
    <name evidence="7" type="ORF">ALC60_11300</name>
</gene>
<evidence type="ECO:0008006" key="9">
    <source>
        <dbReference type="Google" id="ProtNLM"/>
    </source>
</evidence>
<dbReference type="InterPro" id="IPR015943">
    <property type="entry name" value="WD40/YVTN_repeat-like_dom_sf"/>
</dbReference>
<sequence length="1086" mass="122555">MSAVYPTLPKLAVRDNLDDDDLTDIDDEVFIRDGRNGGLKLDDDGGVKQPLMAPRRKCKKPCNLENHKIPYNMLLVPVCCGTTALIVLLGLIVVCIFTANIFPMPLTILKSWMSHDLKNPVNESEVIPCTSLSSNVLWARSFPKLTPEAPLRSNDVNSDGIEDIIVGFSTGLDMMDTEYICTIYFGNQTPCLGGVLALNGKTGEPIWTHWTAHSILSVDCDADLTYDKVKDCIISGRGGILQAIDGHDGSNIWEIPLQDLISELQIILDVYDARFIADMDGDGIADVIASHVVQSDNIQASNVLVISGRSGSVIRNMNLPDTEQLFVAPQIIVHPDGENIFVLATTSQQDSGGLYIVSQANIFYGDLQLQKLNHNTGKNALLPPILIDITSDGIEDIVAAMFNSTIIAYNGTTFEPIWNYTVPNSEVISIPIPGYYNDDDIPDFMVKHQIGTGLSTYYYTIATVIDGRNGQPLLEKPMEDSLSGQMSGLSVTVDGFGNDWFLHWSTDCLNYEGIKEKYQFLKGQSFMSQTRTDLCSLRFNSTLTMRLLALSQHVGPPGLSLYFSEDWKSVEFNNSIDLRKEEEKNLKSHSRLKVTDTYANIPLVSERSPKVHKNHRKDSIFKHKDSLLEIGKYDSDAVYENFDEFKSHKKHNPEDTVENSNVDQTWKQDNKWMEDVQPDKEYDSIYENDNGNNEDGQNIDYSQGEVREQRSVVPVKDLYWINISHKEINSTPESTRHNLRLDYEEINTEKKREMKEINDKRNGSMNEADNIMDMSMTSTSQFQEELPLTMSNNKSNIEKITTIQTVLKTSELIEIKSTNMSTELPEDTRTEASNVIKNQIITGHPDETSTTKKIIDVTQRRHIYKHSFPSIVQDADDDASIEKVFKRESLKNQSKGKINKKQLLILSSTDKIVRIRQKRKTKRNSEINDNQSNGINGIQKQAPTGILLPSIIESKGKTSIDLVFPTFWLPSSEVSLILSRADVECIDKKKALLEDKLEYKKDDDIISECLSERGINYRLYQEAMDRENTKIAFGQMTIYRMKLECVCPEDMLPNQTCKNISTHQSWPEYLGSSGNGYFKPLHKLNI</sequence>
<keyword evidence="8" id="KW-1185">Reference proteome</keyword>
<evidence type="ECO:0000313" key="7">
    <source>
        <dbReference type="EMBL" id="KYQ49599.1"/>
    </source>
</evidence>
<organism evidence="7 8">
    <name type="scientific">Mycetomoellerius zeteki</name>
    <dbReference type="NCBI Taxonomy" id="64791"/>
    <lineage>
        <taxon>Eukaryota</taxon>
        <taxon>Metazoa</taxon>
        <taxon>Ecdysozoa</taxon>
        <taxon>Arthropoda</taxon>
        <taxon>Hexapoda</taxon>
        <taxon>Insecta</taxon>
        <taxon>Pterygota</taxon>
        <taxon>Neoptera</taxon>
        <taxon>Endopterygota</taxon>
        <taxon>Hymenoptera</taxon>
        <taxon>Apocrita</taxon>
        <taxon>Aculeata</taxon>
        <taxon>Formicoidea</taxon>
        <taxon>Formicidae</taxon>
        <taxon>Myrmicinae</taxon>
        <taxon>Mycetomoellerius</taxon>
    </lineage>
</organism>
<dbReference type="AlphaFoldDB" id="A0A151WNY5"/>
<evidence type="ECO:0000256" key="3">
    <source>
        <dbReference type="ARBA" id="ARBA00022989"/>
    </source>
</evidence>
<proteinExistence type="predicted"/>
<name>A0A151WNY5_9HYME</name>
<protein>
    <recommendedName>
        <fullName evidence="9">Protein ITFG3</fullName>
    </recommendedName>
</protein>
<evidence type="ECO:0000256" key="4">
    <source>
        <dbReference type="ARBA" id="ARBA00023136"/>
    </source>
</evidence>
<keyword evidence="3 6" id="KW-1133">Transmembrane helix</keyword>
<dbReference type="InterPro" id="IPR045232">
    <property type="entry name" value="FAM234"/>
</dbReference>
<comment type="subcellular location">
    <subcellularLocation>
        <location evidence="1">Membrane</location>
        <topology evidence="1">Single-pass membrane protein</topology>
    </subcellularLocation>
</comment>
<feature type="transmembrane region" description="Helical" evidence="6">
    <location>
        <begin position="74"/>
        <end position="102"/>
    </location>
</feature>
<feature type="compositionally biased region" description="Low complexity" evidence="5">
    <location>
        <begin position="687"/>
        <end position="696"/>
    </location>
</feature>
<feature type="compositionally biased region" description="Polar residues" evidence="5">
    <location>
        <begin position="927"/>
        <end position="938"/>
    </location>
</feature>
<feature type="region of interest" description="Disordered" evidence="5">
    <location>
        <begin position="649"/>
        <end position="703"/>
    </location>
</feature>
<evidence type="ECO:0000313" key="8">
    <source>
        <dbReference type="Proteomes" id="UP000075809"/>
    </source>
</evidence>